<reference evidence="2" key="1">
    <citation type="submission" date="2020-01" db="EMBL/GenBank/DDBJ databases">
        <authorList>
            <person name="Meier V. D."/>
            <person name="Meier V D."/>
        </authorList>
    </citation>
    <scope>NUCLEOTIDE SEQUENCE</scope>
    <source>
        <strain evidence="2">HLG_WM_MAG_02</strain>
    </source>
</reference>
<dbReference type="Gene3D" id="3.60.10.10">
    <property type="entry name" value="Endonuclease/exonuclease/phosphatase"/>
    <property type="match status" value="1"/>
</dbReference>
<keyword evidence="2" id="KW-0255">Endonuclease</keyword>
<dbReference type="Pfam" id="PF03372">
    <property type="entry name" value="Exo_endo_phos"/>
    <property type="match status" value="1"/>
</dbReference>
<keyword evidence="2" id="KW-0269">Exonuclease</keyword>
<dbReference type="SUPFAM" id="SSF56219">
    <property type="entry name" value="DNase I-like"/>
    <property type="match status" value="1"/>
</dbReference>
<organism evidence="2">
    <name type="scientific">uncultured Sulfurovum sp</name>
    <dbReference type="NCBI Taxonomy" id="269237"/>
    <lineage>
        <taxon>Bacteria</taxon>
        <taxon>Pseudomonadati</taxon>
        <taxon>Campylobacterota</taxon>
        <taxon>Epsilonproteobacteria</taxon>
        <taxon>Campylobacterales</taxon>
        <taxon>Sulfurovaceae</taxon>
        <taxon>Sulfurovum</taxon>
        <taxon>environmental samples</taxon>
    </lineage>
</organism>
<evidence type="ECO:0000313" key="2">
    <source>
        <dbReference type="EMBL" id="CAA6816647.1"/>
    </source>
</evidence>
<dbReference type="InterPro" id="IPR036691">
    <property type="entry name" value="Endo/exonu/phosph_ase_sf"/>
</dbReference>
<keyword evidence="2" id="KW-0540">Nuclease</keyword>
<dbReference type="AlphaFoldDB" id="A0A6S6TEK8"/>
<dbReference type="GO" id="GO:0016020">
    <property type="term" value="C:membrane"/>
    <property type="evidence" value="ECO:0007669"/>
    <property type="project" value="GOC"/>
</dbReference>
<dbReference type="InterPro" id="IPR005135">
    <property type="entry name" value="Endo/exonuclease/phosphatase"/>
</dbReference>
<evidence type="ECO:0000259" key="1">
    <source>
        <dbReference type="Pfam" id="PF03372"/>
    </source>
</evidence>
<gene>
    <name evidence="2" type="ORF">HELGO_WM45078</name>
</gene>
<dbReference type="PANTHER" id="PTHR14859">
    <property type="entry name" value="CALCOFLUOR WHITE HYPERSENSITIVE PROTEIN PRECURSOR"/>
    <property type="match status" value="1"/>
</dbReference>
<dbReference type="GO" id="GO:0006506">
    <property type="term" value="P:GPI anchor biosynthetic process"/>
    <property type="evidence" value="ECO:0007669"/>
    <property type="project" value="TreeGrafter"/>
</dbReference>
<accession>A0A6S6TEK8</accession>
<dbReference type="PANTHER" id="PTHR14859:SF15">
    <property type="entry name" value="ENDONUCLEASE_EXONUCLEASE_PHOSPHATASE DOMAIN-CONTAINING PROTEIN"/>
    <property type="match status" value="1"/>
</dbReference>
<dbReference type="GO" id="GO:0004519">
    <property type="term" value="F:endonuclease activity"/>
    <property type="evidence" value="ECO:0007669"/>
    <property type="project" value="UniProtKB-KW"/>
</dbReference>
<dbReference type="GO" id="GO:0004527">
    <property type="term" value="F:exonuclease activity"/>
    <property type="evidence" value="ECO:0007669"/>
    <property type="project" value="UniProtKB-KW"/>
</dbReference>
<keyword evidence="2" id="KW-0378">Hydrolase</keyword>
<name>A0A6S6TEK8_9BACT</name>
<protein>
    <submittedName>
        <fullName evidence="2">Endonuclease/exonuclease/phosphatase family protein</fullName>
    </submittedName>
</protein>
<dbReference type="EMBL" id="CACVAZ010000107">
    <property type="protein sequence ID" value="CAA6816647.1"/>
    <property type="molecule type" value="Genomic_DNA"/>
</dbReference>
<proteinExistence type="predicted"/>
<feature type="domain" description="Endonuclease/exonuclease/phosphatase" evidence="1">
    <location>
        <begin position="8"/>
        <end position="286"/>
    </location>
</feature>
<dbReference type="InterPro" id="IPR051916">
    <property type="entry name" value="GPI-anchor_lipid_remodeler"/>
</dbReference>
<sequence>MKIKLGTFNLFQFVEPPYAWYTKKEKFTEEQWHQKTTWIKSQIVQMDCDIIGFQEVFSRDALEALVNELGFNYFETVDVAKLNNKTYFSTTVAIASKYPITKIQRVKVNIPSFKKHNFVGHYGFARVPIKATITLPNNAELLVYVGHLKSNRLNEYEYLFNKEHDLEHKQKVVAKALEGTKTTSLHQRLCEASSLFVNMKRVKSKSMVLLCDFNDKEFSLTIDALSNHRYHDSKSEEGLLLADASYYYKEEVLNPHPEAKEPQRKPTSYFLGRGNVLDYIFVSNNLIQNITNYKVLDQHLEKNREGSLLMSDHAQVVCELTFI</sequence>